<evidence type="ECO:0000313" key="1">
    <source>
        <dbReference type="EMBL" id="PVZ04584.1"/>
    </source>
</evidence>
<sequence length="113" mass="11181">MRLPIGLLAAVLVLTALALDARGRSGEGDALPVFESGVHAVGDGTDQIAAGRYTTAGPGAGADPCVVARLSGLGGRTDDVITAHAVDGPATLRVRDADAGVALQGPCLWTPAP</sequence>
<dbReference type="Proteomes" id="UP000245639">
    <property type="component" value="Unassembled WGS sequence"/>
</dbReference>
<organism evidence="1 2">
    <name type="scientific">Actinomycetospora cinnamomea</name>
    <dbReference type="NCBI Taxonomy" id="663609"/>
    <lineage>
        <taxon>Bacteria</taxon>
        <taxon>Bacillati</taxon>
        <taxon>Actinomycetota</taxon>
        <taxon>Actinomycetes</taxon>
        <taxon>Pseudonocardiales</taxon>
        <taxon>Pseudonocardiaceae</taxon>
        <taxon>Actinomycetospora</taxon>
    </lineage>
</organism>
<dbReference type="EMBL" id="QEKW01000017">
    <property type="protein sequence ID" value="PVZ04584.1"/>
    <property type="molecule type" value="Genomic_DNA"/>
</dbReference>
<evidence type="ECO:0000313" key="2">
    <source>
        <dbReference type="Proteomes" id="UP000245639"/>
    </source>
</evidence>
<keyword evidence="2" id="KW-1185">Reference proteome</keyword>
<dbReference type="AlphaFoldDB" id="A0A2U1EXD3"/>
<reference evidence="1 2" key="1">
    <citation type="submission" date="2018-04" db="EMBL/GenBank/DDBJ databases">
        <title>Genomic Encyclopedia of Type Strains, Phase IV (KMG-IV): sequencing the most valuable type-strain genomes for metagenomic binning, comparative biology and taxonomic classification.</title>
        <authorList>
            <person name="Goeker M."/>
        </authorList>
    </citation>
    <scope>NUCLEOTIDE SEQUENCE [LARGE SCALE GENOMIC DNA]</scope>
    <source>
        <strain evidence="1 2">DSM 45771</strain>
    </source>
</reference>
<proteinExistence type="predicted"/>
<comment type="caution">
    <text evidence="1">The sequence shown here is derived from an EMBL/GenBank/DDBJ whole genome shotgun (WGS) entry which is preliminary data.</text>
</comment>
<protein>
    <submittedName>
        <fullName evidence="1">Uncharacterized protein</fullName>
    </submittedName>
</protein>
<accession>A0A2U1EXD3</accession>
<name>A0A2U1EXD3_9PSEU</name>
<gene>
    <name evidence="1" type="ORF">C8D89_11737</name>
</gene>
<dbReference type="RefSeq" id="WP_133252036.1">
    <property type="nucleotide sequence ID" value="NZ_QEKW01000017.1"/>
</dbReference>